<dbReference type="EMBL" id="CAJFCV020000004">
    <property type="protein sequence ID" value="CAG9113959.1"/>
    <property type="molecule type" value="Genomic_DNA"/>
</dbReference>
<sequence>MKTFCCALLYFLPIASCWKDDILKQKAAFMEAGMNETADPCQDFHAYANGRFNFTKLDMQYLEEAKQILSAKGDGNESTVLQKVKDHYNNCSKNPSLFFWRLEKALERSSQPEEIDDLVNEYLDKSFLTDDQKYLNLVQKAYQMLFKLPHEKYSDKDGNSLADARINLLESNVTDTEEFLFGIFGEQFDLSNITEVALVFPKGNQTHLRDVFLYQLTVALHKTVNIPEYKNCEHYILENFLVYYVKMLFDYLGEDYLDQSNKAYYEDAERLVEAAEVSLRFGNVLSDEMRTKMLGRLDRNKFFGINHPIYMDEEFYKYYDNLTLVNPIQSRWLNQWKPLIRAAKGKENMFYHLADVEFNAYHHPIPQFTIINIDPMRFPFYHPSFSPLMRLSGTGSVVGHELGHDFDSNLLELTELDSSYIEIFDCLYNFYNGQCNPERPERCIDPKHNIEENFADVFGIQMAYFAYKRDAAINGVGQRPRGNILDHLTDDQLFFLNVAQTLSMMPPWDKHRTPADPHSPGPTRIWGALSQFNAFANAFNCPVGSNYRQENGCKLYNTDIVADYNLTNIEI</sequence>
<dbReference type="InterPro" id="IPR000718">
    <property type="entry name" value="Peptidase_M13"/>
</dbReference>
<evidence type="ECO:0000313" key="6">
    <source>
        <dbReference type="Proteomes" id="UP000659654"/>
    </source>
</evidence>
<dbReference type="PROSITE" id="PS51885">
    <property type="entry name" value="NEPRILYSIN"/>
    <property type="match status" value="1"/>
</dbReference>
<organism evidence="5 7">
    <name type="scientific">Bursaphelenchus xylophilus</name>
    <name type="common">Pinewood nematode worm</name>
    <name type="synonym">Aphelenchoides xylophilus</name>
    <dbReference type="NCBI Taxonomy" id="6326"/>
    <lineage>
        <taxon>Eukaryota</taxon>
        <taxon>Metazoa</taxon>
        <taxon>Ecdysozoa</taxon>
        <taxon>Nematoda</taxon>
        <taxon>Chromadorea</taxon>
        <taxon>Rhabditida</taxon>
        <taxon>Tylenchina</taxon>
        <taxon>Tylenchomorpha</taxon>
        <taxon>Aphelenchoidea</taxon>
        <taxon>Aphelenchoididae</taxon>
        <taxon>Bursaphelenchus</taxon>
    </lineage>
</organism>
<reference evidence="4" key="2">
    <citation type="submission" date="2020-08" db="EMBL/GenBank/DDBJ databases">
        <authorList>
            <person name="Kikuchi T."/>
        </authorList>
    </citation>
    <scope>NUCLEOTIDE SEQUENCE</scope>
    <source>
        <strain evidence="3">Ka4C1</strain>
    </source>
</reference>
<name>A0A1I7RU97_BURXY</name>
<dbReference type="Gene3D" id="3.40.390.10">
    <property type="entry name" value="Collagenase (Catalytic Domain)"/>
    <property type="match status" value="2"/>
</dbReference>
<dbReference type="WBParaSite" id="BXY_0430600.1">
    <property type="protein sequence ID" value="BXY_0430600.1"/>
    <property type="gene ID" value="BXY_0430600"/>
</dbReference>
<evidence type="ECO:0000313" key="4">
    <source>
        <dbReference type="EMBL" id="CAG9113959.1"/>
    </source>
</evidence>
<dbReference type="GO" id="GO:0004222">
    <property type="term" value="F:metalloendopeptidase activity"/>
    <property type="evidence" value="ECO:0007669"/>
    <property type="project" value="InterPro"/>
</dbReference>
<keyword evidence="1" id="KW-0732">Signal</keyword>
<reference evidence="7" key="1">
    <citation type="submission" date="2016-11" db="UniProtKB">
        <authorList>
            <consortium name="WormBaseParasite"/>
        </authorList>
    </citation>
    <scope>IDENTIFICATION</scope>
</reference>
<accession>A0A1I7RU97</accession>
<dbReference type="OrthoDB" id="5795773at2759"/>
<keyword evidence="6" id="KW-1185">Reference proteome</keyword>
<protein>
    <submittedName>
        <fullName evidence="3">(pine wood nematode) hypothetical protein</fullName>
    </submittedName>
    <submittedName>
        <fullName evidence="7">Peptidase_M13 domain-containing protein</fullName>
    </submittedName>
</protein>
<dbReference type="EMBL" id="CAJFDI010000004">
    <property type="protein sequence ID" value="CAD5224964.1"/>
    <property type="molecule type" value="Genomic_DNA"/>
</dbReference>
<dbReference type="PANTHER" id="PTHR11733">
    <property type="entry name" value="ZINC METALLOPROTEASE FAMILY M13 NEPRILYSIN-RELATED"/>
    <property type="match status" value="1"/>
</dbReference>
<evidence type="ECO:0000313" key="7">
    <source>
        <dbReference type="WBParaSite" id="BXY_0430600.1"/>
    </source>
</evidence>
<proteinExistence type="predicted"/>
<dbReference type="GO" id="GO:0005886">
    <property type="term" value="C:plasma membrane"/>
    <property type="evidence" value="ECO:0007669"/>
    <property type="project" value="TreeGrafter"/>
</dbReference>
<dbReference type="InterPro" id="IPR024079">
    <property type="entry name" value="MetalloPept_cat_dom_sf"/>
</dbReference>
<dbReference type="SUPFAM" id="SSF55486">
    <property type="entry name" value="Metalloproteases ('zincins'), catalytic domain"/>
    <property type="match status" value="1"/>
</dbReference>
<evidence type="ECO:0000313" key="3">
    <source>
        <dbReference type="EMBL" id="CAD5224964.1"/>
    </source>
</evidence>
<dbReference type="InterPro" id="IPR042089">
    <property type="entry name" value="Peptidase_M13_dom_2"/>
</dbReference>
<dbReference type="Proteomes" id="UP000095284">
    <property type="component" value="Unplaced"/>
</dbReference>
<dbReference type="GO" id="GO:0016485">
    <property type="term" value="P:protein processing"/>
    <property type="evidence" value="ECO:0007669"/>
    <property type="project" value="TreeGrafter"/>
</dbReference>
<dbReference type="AlphaFoldDB" id="A0A1I7RU97"/>
<dbReference type="eggNOG" id="KOG3624">
    <property type="taxonomic scope" value="Eukaryota"/>
</dbReference>
<evidence type="ECO:0000259" key="2">
    <source>
        <dbReference type="Pfam" id="PF01431"/>
    </source>
</evidence>
<dbReference type="PANTHER" id="PTHR11733:SF208">
    <property type="entry name" value="PEPTIDASE M13 C-TERMINAL DOMAIN-CONTAINING PROTEIN"/>
    <property type="match status" value="1"/>
</dbReference>
<dbReference type="InterPro" id="IPR018497">
    <property type="entry name" value="Peptidase_M13_C"/>
</dbReference>
<dbReference type="SMR" id="A0A1I7RU97"/>
<feature type="chain" id="PRO_5035359397" evidence="1">
    <location>
        <begin position="18"/>
        <end position="571"/>
    </location>
</feature>
<dbReference type="Pfam" id="PF01431">
    <property type="entry name" value="Peptidase_M13"/>
    <property type="match status" value="1"/>
</dbReference>
<gene>
    <name evidence="3" type="ORF">BXYJ_LOCUS8307</name>
</gene>
<evidence type="ECO:0000256" key="1">
    <source>
        <dbReference type="SAM" id="SignalP"/>
    </source>
</evidence>
<evidence type="ECO:0000313" key="5">
    <source>
        <dbReference type="Proteomes" id="UP000095284"/>
    </source>
</evidence>
<dbReference type="Gene3D" id="1.10.1380.10">
    <property type="entry name" value="Neutral endopeptidase , domain2"/>
    <property type="match status" value="1"/>
</dbReference>
<feature type="domain" description="Peptidase M13 C-terminal" evidence="2">
    <location>
        <begin position="359"/>
        <end position="554"/>
    </location>
</feature>
<feature type="signal peptide" evidence="1">
    <location>
        <begin position="1"/>
        <end position="17"/>
    </location>
</feature>
<dbReference type="Proteomes" id="UP000582659">
    <property type="component" value="Unassembled WGS sequence"/>
</dbReference>
<dbReference type="Proteomes" id="UP000659654">
    <property type="component" value="Unassembled WGS sequence"/>
</dbReference>